<feature type="region of interest" description="Disordered" evidence="1">
    <location>
        <begin position="1"/>
        <end position="67"/>
    </location>
</feature>
<dbReference type="Proteomes" id="UP000887565">
    <property type="component" value="Unplaced"/>
</dbReference>
<organism evidence="2 3">
    <name type="scientific">Romanomermis culicivorax</name>
    <name type="common">Nematode worm</name>
    <dbReference type="NCBI Taxonomy" id="13658"/>
    <lineage>
        <taxon>Eukaryota</taxon>
        <taxon>Metazoa</taxon>
        <taxon>Ecdysozoa</taxon>
        <taxon>Nematoda</taxon>
        <taxon>Enoplea</taxon>
        <taxon>Dorylaimia</taxon>
        <taxon>Mermithida</taxon>
        <taxon>Mermithoidea</taxon>
        <taxon>Mermithidae</taxon>
        <taxon>Romanomermis</taxon>
    </lineage>
</organism>
<name>A0A915J8T2_ROMCU</name>
<keyword evidence="2" id="KW-1185">Reference proteome</keyword>
<reference evidence="3" key="1">
    <citation type="submission" date="2022-11" db="UniProtKB">
        <authorList>
            <consortium name="WormBaseParasite"/>
        </authorList>
    </citation>
    <scope>IDENTIFICATION</scope>
</reference>
<feature type="compositionally biased region" description="Polar residues" evidence="1">
    <location>
        <begin position="35"/>
        <end position="45"/>
    </location>
</feature>
<evidence type="ECO:0000313" key="3">
    <source>
        <dbReference type="WBParaSite" id="nRc.2.0.1.t22562-RA"/>
    </source>
</evidence>
<accession>A0A915J8T2</accession>
<evidence type="ECO:0000313" key="2">
    <source>
        <dbReference type="Proteomes" id="UP000887565"/>
    </source>
</evidence>
<dbReference type="AlphaFoldDB" id="A0A915J8T2"/>
<sequence>MKKPKKIEKNENDKKKEKKRNFSLEFSSKLRKKNQNYLPNKNNGRLNLKVRRNSTETKIRGKVGQNL</sequence>
<protein>
    <submittedName>
        <fullName evidence="3">Uncharacterized protein</fullName>
    </submittedName>
</protein>
<evidence type="ECO:0000256" key="1">
    <source>
        <dbReference type="SAM" id="MobiDB-lite"/>
    </source>
</evidence>
<dbReference type="WBParaSite" id="nRc.2.0.1.t22562-RA">
    <property type="protein sequence ID" value="nRc.2.0.1.t22562-RA"/>
    <property type="gene ID" value="nRc.2.0.1.g22562"/>
</dbReference>
<proteinExistence type="predicted"/>